<dbReference type="InterPro" id="IPR036196">
    <property type="entry name" value="Ptyr_pPase_sf"/>
</dbReference>
<feature type="domain" description="Phosphotyrosine protein phosphatase I" evidence="2">
    <location>
        <begin position="2"/>
        <end position="140"/>
    </location>
</feature>
<dbReference type="AlphaFoldDB" id="E1SMQ1"/>
<evidence type="ECO:0000313" key="3">
    <source>
        <dbReference type="EMBL" id="ADN75590.1"/>
    </source>
</evidence>
<dbReference type="KEGG" id="fbl:Fbal_1386"/>
<accession>E1SMQ1</accession>
<reference evidence="3 4" key="1">
    <citation type="journal article" date="2010" name="Stand. Genomic Sci.">
        <title>Complete genome sequence of Ferrimonas balearica type strain (PAT).</title>
        <authorList>
            <person name="Nolan M."/>
            <person name="Sikorski J."/>
            <person name="Davenport K."/>
            <person name="Lucas S."/>
            <person name="Glavina Del Rio T."/>
            <person name="Tice H."/>
            <person name="Cheng J."/>
            <person name="Goodwin L."/>
            <person name="Pitluck S."/>
            <person name="Liolios K."/>
            <person name="Ivanova N."/>
            <person name="Mavromatis K."/>
            <person name="Ovchinnikova G."/>
            <person name="Pati A."/>
            <person name="Chen A."/>
            <person name="Palaniappan K."/>
            <person name="Land M."/>
            <person name="Hauser L."/>
            <person name="Chang Y."/>
            <person name="Jeffries C."/>
            <person name="Tapia R."/>
            <person name="Brettin T."/>
            <person name="Detter J."/>
            <person name="Han C."/>
            <person name="Yasawong M."/>
            <person name="Rohde M."/>
            <person name="Tindall B."/>
            <person name="Goker M."/>
            <person name="Woyke T."/>
            <person name="Bristow J."/>
            <person name="Eisen J."/>
            <person name="Markowitz V."/>
            <person name="Hugenholtz P."/>
            <person name="Kyrpides N."/>
            <person name="Klenk H."/>
            <person name="Lapidus A."/>
        </authorList>
    </citation>
    <scope>NUCLEOTIDE SEQUENCE [LARGE SCALE GENOMIC DNA]</scope>
    <source>
        <strain evidence="4">DSM 9799 / CCM 4581 / KCTC 23876 / PAT</strain>
    </source>
</reference>
<dbReference type="GO" id="GO:0004725">
    <property type="term" value="F:protein tyrosine phosphatase activity"/>
    <property type="evidence" value="ECO:0007669"/>
    <property type="project" value="UniProtKB-EC"/>
</dbReference>
<dbReference type="Gene3D" id="3.40.50.2300">
    <property type="match status" value="1"/>
</dbReference>
<dbReference type="InterPro" id="IPR050438">
    <property type="entry name" value="LMW_PTPase"/>
</dbReference>
<gene>
    <name evidence="3" type="ordered locus">Fbal_1386</name>
</gene>
<evidence type="ECO:0000256" key="1">
    <source>
        <dbReference type="ARBA" id="ARBA00013064"/>
    </source>
</evidence>
<dbReference type="PANTHER" id="PTHR11717">
    <property type="entry name" value="LOW MOLECULAR WEIGHT PROTEIN TYROSINE PHOSPHATASE"/>
    <property type="match status" value="1"/>
</dbReference>
<dbReference type="STRING" id="550540.Fbal_1386"/>
<sequence length="146" mass="15663">MGNICRSPTAEAVFRHRAEALGLALSIDSAGTIAYHAGEAPDPRSSAAGRARGYRFQGMTARQIRAADLNRFDLVLAADQQNLADIHRLARGPVTAHIGLILDSLGQGAREVPDPYYGGEDGFEQVLDLIEAAADAWLTPLSRLPR</sequence>
<dbReference type="PANTHER" id="PTHR11717:SF7">
    <property type="entry name" value="LOW MOLECULAR WEIGHT PHOSPHOTYROSINE PROTEIN PHOSPHATASE"/>
    <property type="match status" value="1"/>
</dbReference>
<evidence type="ECO:0000313" key="4">
    <source>
        <dbReference type="Proteomes" id="UP000006683"/>
    </source>
</evidence>
<dbReference type="eggNOG" id="COG0394">
    <property type="taxonomic scope" value="Bacteria"/>
</dbReference>
<evidence type="ECO:0000259" key="2">
    <source>
        <dbReference type="SMART" id="SM00226"/>
    </source>
</evidence>
<name>E1SMQ1_FERBD</name>
<dbReference type="HOGENOM" id="CLU_071415_2_2_6"/>
<dbReference type="SMART" id="SM00226">
    <property type="entry name" value="LMWPc"/>
    <property type="match status" value="1"/>
</dbReference>
<dbReference type="Proteomes" id="UP000006683">
    <property type="component" value="Chromosome"/>
</dbReference>
<dbReference type="SUPFAM" id="SSF52788">
    <property type="entry name" value="Phosphotyrosine protein phosphatases I"/>
    <property type="match status" value="1"/>
</dbReference>
<dbReference type="EC" id="3.1.3.48" evidence="1"/>
<protein>
    <recommendedName>
        <fullName evidence="1">protein-tyrosine-phosphatase</fullName>
        <ecNumber evidence="1">3.1.3.48</ecNumber>
    </recommendedName>
</protein>
<dbReference type="EMBL" id="CP002209">
    <property type="protein sequence ID" value="ADN75590.1"/>
    <property type="molecule type" value="Genomic_DNA"/>
</dbReference>
<organism evidence="3 4">
    <name type="scientific">Ferrimonas balearica (strain DSM 9799 / CCM 4581 / KCTC 23876 / PAT)</name>
    <dbReference type="NCBI Taxonomy" id="550540"/>
    <lineage>
        <taxon>Bacteria</taxon>
        <taxon>Pseudomonadati</taxon>
        <taxon>Pseudomonadota</taxon>
        <taxon>Gammaproteobacteria</taxon>
        <taxon>Alteromonadales</taxon>
        <taxon>Ferrimonadaceae</taxon>
        <taxon>Ferrimonas</taxon>
    </lineage>
</organism>
<proteinExistence type="predicted"/>
<dbReference type="InterPro" id="IPR023485">
    <property type="entry name" value="Ptyr_pPase"/>
</dbReference>
<dbReference type="OrthoDB" id="9784339at2"/>
<dbReference type="CDD" id="cd16343">
    <property type="entry name" value="LMWPTP"/>
    <property type="match status" value="1"/>
</dbReference>
<keyword evidence="4" id="KW-1185">Reference proteome</keyword>
<dbReference type="Pfam" id="PF01451">
    <property type="entry name" value="LMWPc"/>
    <property type="match status" value="1"/>
</dbReference>